<gene>
    <name evidence="13" type="primary">mqo_2</name>
    <name evidence="13" type="ORF">NCTC10616_01595</name>
</gene>
<evidence type="ECO:0000256" key="9">
    <source>
        <dbReference type="ARBA" id="ARBA00023002"/>
    </source>
</evidence>
<evidence type="ECO:0000313" key="14">
    <source>
        <dbReference type="Proteomes" id="UP000254193"/>
    </source>
</evidence>
<dbReference type="PANTHER" id="PTHR43104:SF2">
    <property type="entry name" value="L-2-HYDROXYGLUTARATE DEHYDROGENASE, MITOCHONDRIAL"/>
    <property type="match status" value="1"/>
</dbReference>
<evidence type="ECO:0000256" key="8">
    <source>
        <dbReference type="ARBA" id="ARBA00022827"/>
    </source>
</evidence>
<dbReference type="AlphaFoldDB" id="A0A378VM89"/>
<name>A0A378VM89_NEILA</name>
<evidence type="ECO:0000256" key="2">
    <source>
        <dbReference type="ARBA" id="ARBA00001974"/>
    </source>
</evidence>
<comment type="catalytic activity">
    <reaction evidence="1">
        <text>(S)-malate + a quinone = a quinol + oxaloacetate</text>
        <dbReference type="Rhea" id="RHEA:46012"/>
        <dbReference type="ChEBI" id="CHEBI:15589"/>
        <dbReference type="ChEBI" id="CHEBI:16452"/>
        <dbReference type="ChEBI" id="CHEBI:24646"/>
        <dbReference type="ChEBI" id="CHEBI:132124"/>
        <dbReference type="EC" id="1.1.5.4"/>
    </reaction>
</comment>
<dbReference type="InterPro" id="IPR006231">
    <property type="entry name" value="MQO"/>
</dbReference>
<keyword evidence="9 13" id="KW-0560">Oxidoreductase</keyword>
<keyword evidence="8" id="KW-0274">FAD</keyword>
<keyword evidence="7" id="KW-0285">Flavoprotein</keyword>
<dbReference type="EC" id="1.1.5.4" evidence="5"/>
<dbReference type="EMBL" id="UGRO01000002">
    <property type="protein sequence ID" value="SUA17889.1"/>
    <property type="molecule type" value="Genomic_DNA"/>
</dbReference>
<dbReference type="SUPFAM" id="SSF51905">
    <property type="entry name" value="FAD/NAD(P)-binding domain"/>
    <property type="match status" value="1"/>
</dbReference>
<evidence type="ECO:0000256" key="10">
    <source>
        <dbReference type="ARBA" id="ARBA00030660"/>
    </source>
</evidence>
<evidence type="ECO:0000256" key="12">
    <source>
        <dbReference type="SAM" id="MobiDB-lite"/>
    </source>
</evidence>
<feature type="region of interest" description="Disordered" evidence="12">
    <location>
        <begin position="258"/>
        <end position="312"/>
    </location>
</feature>
<dbReference type="PANTHER" id="PTHR43104">
    <property type="entry name" value="L-2-HYDROXYGLUTARATE DEHYDROGENASE, MITOCHONDRIAL"/>
    <property type="match status" value="1"/>
</dbReference>
<comment type="cofactor">
    <cofactor evidence="2">
        <name>FAD</name>
        <dbReference type="ChEBI" id="CHEBI:57692"/>
    </cofactor>
</comment>
<dbReference type="NCBIfam" id="NF003609">
    <property type="entry name" value="PRK05257.2-5"/>
    <property type="match status" value="1"/>
</dbReference>
<evidence type="ECO:0000256" key="6">
    <source>
        <dbReference type="ARBA" id="ARBA00022532"/>
    </source>
</evidence>
<protein>
    <recommendedName>
        <fullName evidence="5">malate dehydrogenase (quinone)</fullName>
        <ecNumber evidence="5">1.1.5.4</ecNumber>
    </recommendedName>
    <alternativeName>
        <fullName evidence="11">MQO</fullName>
    </alternativeName>
    <alternativeName>
        <fullName evidence="10">Malate dehydrogenase [quinone]</fullName>
    </alternativeName>
</protein>
<evidence type="ECO:0000256" key="11">
    <source>
        <dbReference type="ARBA" id="ARBA00031550"/>
    </source>
</evidence>
<comment type="pathway">
    <text evidence="3">Carbohydrate metabolism; tricarboxylic acid cycle; oxaloacetate from (S)-malate (quinone route): step 1/1.</text>
</comment>
<proteinExistence type="inferred from homology"/>
<dbReference type="GO" id="GO:0006099">
    <property type="term" value="P:tricarboxylic acid cycle"/>
    <property type="evidence" value="ECO:0007669"/>
    <property type="project" value="UniProtKB-UniPathway"/>
</dbReference>
<dbReference type="Pfam" id="PF06039">
    <property type="entry name" value="Mqo"/>
    <property type="match status" value="1"/>
</dbReference>
<sequence length="363" mass="40742">MAEATDVVLVGGGIMSATLGVLLKELEPSWEITLIERLEDVALESSNAWNNAGTGHSALCELNYAPLGANGIIDPARALNIAEQFHVSRQFWATLVAEGKLEDNSFVNAVPHMSLVMNEDHCRYLQKRYDVFKTQKLFENMEFSTDRNKISDWAPLIMRGRDENQPVAANYSAEGTDVDFGRLTRQMVKYLQGKGVKTEFNRHVEDVKRESDGAWVLKTADTRNPDGQLTLRTRFLFLGAGGGALTLLQKSGIPRRQGLRRLPSVRPVLPQQQPRNRRTTQRQSVRAGFRRRAADVRPAPRHTQRGRQTPPYVRSLRRLPFQLPQARLAYGFAAVHPYGQPLSYAARRLGEYAADQIPAGRIA</sequence>
<dbReference type="Gene3D" id="3.30.9.10">
    <property type="entry name" value="D-Amino Acid Oxidase, subunit A, domain 2"/>
    <property type="match status" value="1"/>
</dbReference>
<dbReference type="Gene3D" id="3.50.50.60">
    <property type="entry name" value="FAD/NAD(P)-binding domain"/>
    <property type="match status" value="1"/>
</dbReference>
<evidence type="ECO:0000313" key="13">
    <source>
        <dbReference type="EMBL" id="SUA17889.1"/>
    </source>
</evidence>
<keyword evidence="14" id="KW-1185">Reference proteome</keyword>
<dbReference type="InterPro" id="IPR036188">
    <property type="entry name" value="FAD/NAD-bd_sf"/>
</dbReference>
<evidence type="ECO:0000256" key="4">
    <source>
        <dbReference type="ARBA" id="ARBA00006389"/>
    </source>
</evidence>
<evidence type="ECO:0000256" key="5">
    <source>
        <dbReference type="ARBA" id="ARBA00013026"/>
    </source>
</evidence>
<dbReference type="GO" id="GO:0047545">
    <property type="term" value="F:(S)-2-hydroxyglutarate dehydrogenase activity"/>
    <property type="evidence" value="ECO:0007669"/>
    <property type="project" value="TreeGrafter"/>
</dbReference>
<reference evidence="13 14" key="1">
    <citation type="submission" date="2018-06" db="EMBL/GenBank/DDBJ databases">
        <authorList>
            <consortium name="Pathogen Informatics"/>
            <person name="Doyle S."/>
        </authorList>
    </citation>
    <scope>NUCLEOTIDE SEQUENCE [LARGE SCALE GENOMIC DNA]</scope>
    <source>
        <strain evidence="13 14">NCTC10616</strain>
    </source>
</reference>
<organism evidence="13 14">
    <name type="scientific">Neisseria lactamica</name>
    <dbReference type="NCBI Taxonomy" id="486"/>
    <lineage>
        <taxon>Bacteria</taxon>
        <taxon>Pseudomonadati</taxon>
        <taxon>Pseudomonadota</taxon>
        <taxon>Betaproteobacteria</taxon>
        <taxon>Neisseriales</taxon>
        <taxon>Neisseriaceae</taxon>
        <taxon>Neisseria</taxon>
    </lineage>
</organism>
<comment type="similarity">
    <text evidence="4">Belongs to the MQO family.</text>
</comment>
<evidence type="ECO:0000256" key="3">
    <source>
        <dbReference type="ARBA" id="ARBA00005012"/>
    </source>
</evidence>
<dbReference type="GO" id="GO:0008924">
    <property type="term" value="F:L-malate dehydrogenase (quinone) activity"/>
    <property type="evidence" value="ECO:0007669"/>
    <property type="project" value="UniProtKB-EC"/>
</dbReference>
<dbReference type="UniPathway" id="UPA00223">
    <property type="reaction ID" value="UER01008"/>
</dbReference>
<dbReference type="Proteomes" id="UP000254193">
    <property type="component" value="Unassembled WGS sequence"/>
</dbReference>
<evidence type="ECO:0000256" key="7">
    <source>
        <dbReference type="ARBA" id="ARBA00022630"/>
    </source>
</evidence>
<accession>A0A378VM89</accession>
<evidence type="ECO:0000256" key="1">
    <source>
        <dbReference type="ARBA" id="ARBA00001139"/>
    </source>
</evidence>
<keyword evidence="6" id="KW-0816">Tricarboxylic acid cycle</keyword>